<dbReference type="HOGENOM" id="CLU_3180372_0_0_9"/>
<dbReference type="EMBL" id="ACWF01000160">
    <property type="protein sequence ID" value="EHL73099.1"/>
    <property type="molecule type" value="Genomic_DNA"/>
</dbReference>
<dbReference type="AlphaFoldDB" id="G9QQC2"/>
<name>G9QQC2_9BACI</name>
<evidence type="ECO:0000313" key="1">
    <source>
        <dbReference type="EMBL" id="EHL73099.1"/>
    </source>
</evidence>
<gene>
    <name evidence="1" type="ORF">HMPREF1015_00489</name>
</gene>
<proteinExistence type="predicted"/>
<dbReference type="Proteomes" id="UP000011747">
    <property type="component" value="Unassembled WGS sequence"/>
</dbReference>
<organism evidence="1 2">
    <name type="scientific">Bacillus smithii 7_3_47FAA</name>
    <dbReference type="NCBI Taxonomy" id="665952"/>
    <lineage>
        <taxon>Bacteria</taxon>
        <taxon>Bacillati</taxon>
        <taxon>Bacillota</taxon>
        <taxon>Bacilli</taxon>
        <taxon>Bacillales</taxon>
        <taxon>Bacillaceae</taxon>
        <taxon>Bacillus</taxon>
    </lineage>
</organism>
<reference evidence="1 2" key="1">
    <citation type="submission" date="2011-09" db="EMBL/GenBank/DDBJ databases">
        <title>The Genome Sequence of Bacillus smithii 7_3_47FAA.</title>
        <authorList>
            <consortium name="The Broad Institute Genome Sequencing Platform"/>
            <person name="Earl A."/>
            <person name="Ward D."/>
            <person name="Feldgarden M."/>
            <person name="Gevers D."/>
            <person name="Daigneault M."/>
            <person name="Strauss J."/>
            <person name="Allen-Vercoe E."/>
            <person name="Young S.K."/>
            <person name="Zeng Q."/>
            <person name="Gargeya S."/>
            <person name="Fitzgerald M."/>
            <person name="Haas B."/>
            <person name="Abouelleil A."/>
            <person name="Alvarado L."/>
            <person name="Arachchi H.M."/>
            <person name="Berlin A."/>
            <person name="Brown A."/>
            <person name="Chapman S.B."/>
            <person name="Chen Z."/>
            <person name="Dunbar C."/>
            <person name="Freedman E."/>
            <person name="Gearin G."/>
            <person name="Goldberg J."/>
            <person name="Griggs A."/>
            <person name="Gujja S."/>
            <person name="Heiman D."/>
            <person name="Howarth C."/>
            <person name="Larson L."/>
            <person name="Lui A."/>
            <person name="MacDonald P.J.P."/>
            <person name="Montmayeur A."/>
            <person name="Murphy C."/>
            <person name="Neiman D."/>
            <person name="Pearson M."/>
            <person name="Priest M."/>
            <person name="Roberts A."/>
            <person name="Saif S."/>
            <person name="Shea T."/>
            <person name="Shenoy N."/>
            <person name="Sisk P."/>
            <person name="Stolte C."/>
            <person name="Sykes S."/>
            <person name="Wortman J."/>
            <person name="Nusbaum C."/>
            <person name="Birren B."/>
        </authorList>
    </citation>
    <scope>NUCLEOTIDE SEQUENCE [LARGE SCALE GENOMIC DNA]</scope>
    <source>
        <strain evidence="1 2">7_3_47FAA</strain>
    </source>
</reference>
<sequence length="46" mass="5156">MKTDSTSPFLWMLSLLLLRKDFLLVSVKSYIESGGVKISPPRKTTA</sequence>
<accession>G9QQC2</accession>
<protein>
    <submittedName>
        <fullName evidence="1">Uncharacterized protein</fullName>
    </submittedName>
</protein>
<keyword evidence="2" id="KW-1185">Reference proteome</keyword>
<comment type="caution">
    <text evidence="1">The sequence shown here is derived from an EMBL/GenBank/DDBJ whole genome shotgun (WGS) entry which is preliminary data.</text>
</comment>
<evidence type="ECO:0000313" key="2">
    <source>
        <dbReference type="Proteomes" id="UP000011747"/>
    </source>
</evidence>